<protein>
    <submittedName>
        <fullName evidence="2">Predicted protein</fullName>
    </submittedName>
</protein>
<feature type="compositionally biased region" description="Basic and acidic residues" evidence="1">
    <location>
        <begin position="264"/>
        <end position="277"/>
    </location>
</feature>
<evidence type="ECO:0000313" key="2">
    <source>
        <dbReference type="EMBL" id="EDR04003.1"/>
    </source>
</evidence>
<name>B0DN67_LACBS</name>
<feature type="region of interest" description="Disordered" evidence="1">
    <location>
        <begin position="237"/>
        <end position="314"/>
    </location>
</feature>
<dbReference type="OrthoDB" id="10423167at2759"/>
<proteinExistence type="predicted"/>
<organism evidence="3">
    <name type="scientific">Laccaria bicolor (strain S238N-H82 / ATCC MYA-4686)</name>
    <name type="common">Bicoloured deceiver</name>
    <name type="synonym">Laccaria laccata var. bicolor</name>
    <dbReference type="NCBI Taxonomy" id="486041"/>
    <lineage>
        <taxon>Eukaryota</taxon>
        <taxon>Fungi</taxon>
        <taxon>Dikarya</taxon>
        <taxon>Basidiomycota</taxon>
        <taxon>Agaricomycotina</taxon>
        <taxon>Agaricomycetes</taxon>
        <taxon>Agaricomycetidae</taxon>
        <taxon>Agaricales</taxon>
        <taxon>Agaricineae</taxon>
        <taxon>Hydnangiaceae</taxon>
        <taxon>Laccaria</taxon>
    </lineage>
</organism>
<reference evidence="2 3" key="1">
    <citation type="journal article" date="2008" name="Nature">
        <title>The genome of Laccaria bicolor provides insights into mycorrhizal symbiosis.</title>
        <authorList>
            <person name="Martin F."/>
            <person name="Aerts A."/>
            <person name="Ahren D."/>
            <person name="Brun A."/>
            <person name="Danchin E.G.J."/>
            <person name="Duchaussoy F."/>
            <person name="Gibon J."/>
            <person name="Kohler A."/>
            <person name="Lindquist E."/>
            <person name="Pereda V."/>
            <person name="Salamov A."/>
            <person name="Shapiro H.J."/>
            <person name="Wuyts J."/>
            <person name="Blaudez D."/>
            <person name="Buee M."/>
            <person name="Brokstein P."/>
            <person name="Canbaeck B."/>
            <person name="Cohen D."/>
            <person name="Courty P.E."/>
            <person name="Coutinho P.M."/>
            <person name="Delaruelle C."/>
            <person name="Detter J.C."/>
            <person name="Deveau A."/>
            <person name="DiFazio S."/>
            <person name="Duplessis S."/>
            <person name="Fraissinet-Tachet L."/>
            <person name="Lucic E."/>
            <person name="Frey-Klett P."/>
            <person name="Fourrey C."/>
            <person name="Feussner I."/>
            <person name="Gay G."/>
            <person name="Grimwood J."/>
            <person name="Hoegger P.J."/>
            <person name="Jain P."/>
            <person name="Kilaru S."/>
            <person name="Labbe J."/>
            <person name="Lin Y.C."/>
            <person name="Legue V."/>
            <person name="Le Tacon F."/>
            <person name="Marmeisse R."/>
            <person name="Melayah D."/>
            <person name="Montanini B."/>
            <person name="Muratet M."/>
            <person name="Nehls U."/>
            <person name="Niculita-Hirzel H."/>
            <person name="Oudot-Le Secq M.P."/>
            <person name="Peter M."/>
            <person name="Quesneville H."/>
            <person name="Rajashekar B."/>
            <person name="Reich M."/>
            <person name="Rouhier N."/>
            <person name="Schmutz J."/>
            <person name="Yin T."/>
            <person name="Chalot M."/>
            <person name="Henrissat B."/>
            <person name="Kuees U."/>
            <person name="Lucas S."/>
            <person name="Van de Peer Y."/>
            <person name="Podila G.K."/>
            <person name="Polle A."/>
            <person name="Pukkila P.J."/>
            <person name="Richardson P.M."/>
            <person name="Rouze P."/>
            <person name="Sanders I.R."/>
            <person name="Stajich J.E."/>
            <person name="Tunlid A."/>
            <person name="Tuskan G."/>
            <person name="Grigoriev I.V."/>
        </authorList>
    </citation>
    <scope>NUCLEOTIDE SEQUENCE [LARGE SCALE GENOMIC DNA]</scope>
    <source>
        <strain evidence="3">S238N-H82 / ATCC MYA-4686</strain>
    </source>
</reference>
<sequence>MPHNGSTRPGALPSLKKIFRIPISPHPSFGRFMRFLRRGNRRPAHSPPLLATPEGDHHLSRHPSSMFSRRATRNFGGPSTGTVDLGITCLYDINESLPFLDVAAANTDMDVSADEYTPYQNHASTSSAPPPLSALSGKFPANWESDGTTSAGLSATDIVFPNSLLGTGSLFSAAHPTTGSTSHTGPSAYPLLLGAEGARLDAHPTASTSQAGPFAHSFLLDVQTPNALGLHFADLSEETARPSRPSRPLTQYRQLPPLSPTSFTHDDESINEEHDNETPSTANDEPLHEPHQDATSSNSSYHSARESPSLQQQHLPDMTSAIAQRIISDYFKPSKLVIDREVSLIDMRSVLFALRDCLQDLTIGQIGTGESTWPSATPTIDMSHLASLKVDRVDFSFLKELLAYVRMDNLTALDLRVDSLESMPHELNVGWNRLEDLTLHNDFSPEVLNKVMDSLRDVNRLKWSGKLARANHNKCSFKLESLQDLTVCSNEDGCAFFLGCIISSTLQTLHLSHFSLDHPRHGFLGVRNIFIENKIDANQFLAILTHFPTLLSADFGIGSTAPTENFESLCMQQEFAQLDSLTLRNVSAPIRPLLMSIPLFELTSLEMLFDLKADKKHQFCLGLADCLQTEEGVRLKTLRLVDANLTREELRSCLEIVGPTLVDYQVQRTSLEGDGQL</sequence>
<dbReference type="EMBL" id="DS547120">
    <property type="protein sequence ID" value="EDR04003.1"/>
    <property type="molecule type" value="Genomic_DNA"/>
</dbReference>
<dbReference type="HOGENOM" id="CLU_461558_0_0_1"/>
<gene>
    <name evidence="2" type="ORF">LACBIDRAFT_306348</name>
</gene>
<dbReference type="InParanoid" id="B0DN67"/>
<dbReference type="AlphaFoldDB" id="B0DN67"/>
<evidence type="ECO:0000313" key="3">
    <source>
        <dbReference type="Proteomes" id="UP000001194"/>
    </source>
</evidence>
<dbReference type="RefSeq" id="XP_001885258.1">
    <property type="nucleotide sequence ID" value="XM_001885223.1"/>
</dbReference>
<keyword evidence="3" id="KW-1185">Reference proteome</keyword>
<dbReference type="GeneID" id="6080998"/>
<accession>B0DN67</accession>
<dbReference type="Proteomes" id="UP000001194">
    <property type="component" value="Unassembled WGS sequence"/>
</dbReference>
<dbReference type="KEGG" id="lbc:LACBIDRAFT_306348"/>
<evidence type="ECO:0000256" key="1">
    <source>
        <dbReference type="SAM" id="MobiDB-lite"/>
    </source>
</evidence>
<feature type="compositionally biased region" description="Polar residues" evidence="1">
    <location>
        <begin position="293"/>
        <end position="314"/>
    </location>
</feature>
<feature type="region of interest" description="Disordered" evidence="1">
    <location>
        <begin position="43"/>
        <end position="63"/>
    </location>
</feature>